<sequence length="49" mass="5717">TNEALNHDQKPRGRIIDLELDHIHGYRSFDCRDNLFYLADNESIVYPAA</sequence>
<evidence type="ECO:0000313" key="1">
    <source>
        <dbReference type="EMBL" id="CAF4896114.1"/>
    </source>
</evidence>
<dbReference type="Pfam" id="PF03451">
    <property type="entry name" value="HELP"/>
    <property type="match status" value="1"/>
</dbReference>
<dbReference type="Proteomes" id="UP000663873">
    <property type="component" value="Unassembled WGS sequence"/>
</dbReference>
<feature type="non-terminal residue" evidence="1">
    <location>
        <position position="49"/>
    </location>
</feature>
<evidence type="ECO:0000313" key="2">
    <source>
        <dbReference type="EMBL" id="CAF5101061.1"/>
    </source>
</evidence>
<dbReference type="Proteomes" id="UP000663848">
    <property type="component" value="Unassembled WGS sequence"/>
</dbReference>
<protein>
    <submittedName>
        <fullName evidence="1">Uncharacterized protein</fullName>
    </submittedName>
</protein>
<proteinExistence type="predicted"/>
<gene>
    <name evidence="2" type="ORF">QYT958_LOCUS44842</name>
    <name evidence="1" type="ORF">UJA718_LOCUS45296</name>
</gene>
<dbReference type="EMBL" id="CAJOBR010071499">
    <property type="protein sequence ID" value="CAF5101061.1"/>
    <property type="molecule type" value="Genomic_DNA"/>
</dbReference>
<dbReference type="Gene3D" id="2.130.10.10">
    <property type="entry name" value="YVTN repeat-like/Quinoprotein amine dehydrogenase"/>
    <property type="match status" value="1"/>
</dbReference>
<dbReference type="InterPro" id="IPR005108">
    <property type="entry name" value="HELP"/>
</dbReference>
<accession>A0A821UV61</accession>
<feature type="non-terminal residue" evidence="1">
    <location>
        <position position="1"/>
    </location>
</feature>
<reference evidence="1" key="1">
    <citation type="submission" date="2021-02" db="EMBL/GenBank/DDBJ databases">
        <authorList>
            <person name="Nowell W R."/>
        </authorList>
    </citation>
    <scope>NUCLEOTIDE SEQUENCE</scope>
</reference>
<comment type="caution">
    <text evidence="1">The sequence shown here is derived from an EMBL/GenBank/DDBJ whole genome shotgun (WGS) entry which is preliminary data.</text>
</comment>
<dbReference type="AlphaFoldDB" id="A0A821UV61"/>
<keyword evidence="3" id="KW-1185">Reference proteome</keyword>
<dbReference type="InterPro" id="IPR015943">
    <property type="entry name" value="WD40/YVTN_repeat-like_dom_sf"/>
</dbReference>
<dbReference type="EMBL" id="CAJOBP010075155">
    <property type="protein sequence ID" value="CAF4896114.1"/>
    <property type="molecule type" value="Genomic_DNA"/>
</dbReference>
<name>A0A821UV61_9BILA</name>
<organism evidence="1 3">
    <name type="scientific">Rotaria socialis</name>
    <dbReference type="NCBI Taxonomy" id="392032"/>
    <lineage>
        <taxon>Eukaryota</taxon>
        <taxon>Metazoa</taxon>
        <taxon>Spiralia</taxon>
        <taxon>Gnathifera</taxon>
        <taxon>Rotifera</taxon>
        <taxon>Eurotatoria</taxon>
        <taxon>Bdelloidea</taxon>
        <taxon>Philodinida</taxon>
        <taxon>Philodinidae</taxon>
        <taxon>Rotaria</taxon>
    </lineage>
</organism>
<evidence type="ECO:0000313" key="3">
    <source>
        <dbReference type="Proteomes" id="UP000663873"/>
    </source>
</evidence>